<dbReference type="EMBL" id="ABJB010457663">
    <property type="status" value="NOT_ANNOTATED_CDS"/>
    <property type="molecule type" value="Genomic_DNA"/>
</dbReference>
<keyword evidence="6" id="KW-1185">Reference proteome</keyword>
<feature type="transmembrane region" description="Helical" evidence="3">
    <location>
        <begin position="20"/>
        <end position="41"/>
    </location>
</feature>
<evidence type="ECO:0000313" key="6">
    <source>
        <dbReference type="Proteomes" id="UP000001555"/>
    </source>
</evidence>
<evidence type="ECO:0000313" key="4">
    <source>
        <dbReference type="EMBL" id="EEC01005.1"/>
    </source>
</evidence>
<feature type="non-terminal residue" evidence="4">
    <location>
        <position position="1"/>
    </location>
</feature>
<dbReference type="EnsemblMetazoa" id="ISCW016462-RA">
    <property type="protein sequence ID" value="ISCW016462-PA"/>
    <property type="gene ID" value="ISCW016462"/>
</dbReference>
<dbReference type="OrthoDB" id="6482966at2759"/>
<gene>
    <name evidence="4" type="ORF">IscW_ISCW016462</name>
</gene>
<dbReference type="PaxDb" id="6945-B7P333"/>
<dbReference type="STRING" id="6945.B7P333"/>
<sequence>SINMKQESGGPSGFFLLLRVTLTQFALWVATGTLCVLALFVRKGVCKSKASMEGKAVIVTGGSSGTHSSHSKDLCRRKARVIIACCDLNEAKSAAQEIFEETQQPVIIKHLDLASFKSVRAFAEDIVRTEPRLDVLINNAGVVLGDKTKLTEDGYEEAFQVNYLGHFLLTMLLLDLLTESAPSRVINVSSVLHHLGSADHFEDRVKGRHPMRDPVASYCNNKLAMLLFTRALAHKLKHYGVTVNALHPGICNTHIADHSTGLVSSFFHFIQALGGKTAREGAQTSIFLAVDPKVAKETGKYFSDCRRHWISWRAKDRALADKVFWKSVGLVHLEDSANQLIKA</sequence>
<dbReference type="EC" id="1.3.1.33" evidence="4"/>
<dbReference type="PRINTS" id="PR00081">
    <property type="entry name" value="GDHRDH"/>
</dbReference>
<evidence type="ECO:0000256" key="3">
    <source>
        <dbReference type="SAM" id="Phobius"/>
    </source>
</evidence>
<keyword evidence="3" id="KW-1133">Transmembrane helix</keyword>
<evidence type="ECO:0000256" key="2">
    <source>
        <dbReference type="RuleBase" id="RU000363"/>
    </source>
</evidence>
<dbReference type="Proteomes" id="UP000001555">
    <property type="component" value="Unassembled WGS sequence"/>
</dbReference>
<dbReference type="VEuPathDB" id="VectorBase:ISCI016462"/>
<dbReference type="Gene3D" id="3.40.50.720">
    <property type="entry name" value="NAD(P)-binding Rossmann-like Domain"/>
    <property type="match status" value="1"/>
</dbReference>
<dbReference type="FunCoup" id="B7P333">
    <property type="interactions" value="30"/>
</dbReference>
<dbReference type="EMBL" id="ABJB010576414">
    <property type="status" value="NOT_ANNOTATED_CDS"/>
    <property type="molecule type" value="Genomic_DNA"/>
</dbReference>
<keyword evidence="1 4" id="KW-0560">Oxidoreductase</keyword>
<dbReference type="GO" id="GO:0016630">
    <property type="term" value="F:protochlorophyllide reductase activity"/>
    <property type="evidence" value="ECO:0007669"/>
    <property type="project" value="UniProtKB-EC"/>
</dbReference>
<dbReference type="SUPFAM" id="SSF51735">
    <property type="entry name" value="NAD(P)-binding Rossmann-fold domains"/>
    <property type="match status" value="1"/>
</dbReference>
<dbReference type="EMBL" id="DS626398">
    <property type="protein sequence ID" value="EEC01005.1"/>
    <property type="molecule type" value="Genomic_DNA"/>
</dbReference>
<dbReference type="PANTHER" id="PTHR43157">
    <property type="entry name" value="PHOSPHATIDYLINOSITOL-GLYCAN BIOSYNTHESIS CLASS F PROTEIN-RELATED"/>
    <property type="match status" value="1"/>
</dbReference>
<dbReference type="Pfam" id="PF00106">
    <property type="entry name" value="adh_short"/>
    <property type="match status" value="2"/>
</dbReference>
<dbReference type="PRINTS" id="PR00080">
    <property type="entry name" value="SDRFAMILY"/>
</dbReference>
<dbReference type="VEuPathDB" id="VectorBase:ISCP_016870"/>
<dbReference type="InterPro" id="IPR036291">
    <property type="entry name" value="NAD(P)-bd_dom_sf"/>
</dbReference>
<name>B7P333_IXOSC</name>
<evidence type="ECO:0000313" key="5">
    <source>
        <dbReference type="EnsemblMetazoa" id="ISCW016462-PA"/>
    </source>
</evidence>
<comment type="similarity">
    <text evidence="2">Belongs to the short-chain dehydrogenases/reductases (SDR) family.</text>
</comment>
<reference evidence="4 6" key="1">
    <citation type="submission" date="2008-03" db="EMBL/GenBank/DDBJ databases">
        <title>Annotation of Ixodes scapularis.</title>
        <authorList>
            <consortium name="Ixodes scapularis Genome Project Consortium"/>
            <person name="Caler E."/>
            <person name="Hannick L.I."/>
            <person name="Bidwell S."/>
            <person name="Joardar V."/>
            <person name="Thiagarajan M."/>
            <person name="Amedeo P."/>
            <person name="Galinsky K.J."/>
            <person name="Schobel S."/>
            <person name="Inman J."/>
            <person name="Hostetler J."/>
            <person name="Miller J."/>
            <person name="Hammond M."/>
            <person name="Megy K."/>
            <person name="Lawson D."/>
            <person name="Kodira C."/>
            <person name="Sutton G."/>
            <person name="Meyer J."/>
            <person name="Hill C.A."/>
            <person name="Birren B."/>
            <person name="Nene V."/>
            <person name="Collins F."/>
            <person name="Alarcon-Chaidez F."/>
            <person name="Wikel S."/>
            <person name="Strausberg R."/>
        </authorList>
    </citation>
    <scope>NUCLEOTIDE SEQUENCE [LARGE SCALE GENOMIC DNA]</scope>
    <source>
        <strain evidence="6">Wikel</strain>
        <strain evidence="4">Wikel colony</strain>
    </source>
</reference>
<reference evidence="5" key="2">
    <citation type="submission" date="2020-05" db="UniProtKB">
        <authorList>
            <consortium name="EnsemblMetazoa"/>
        </authorList>
    </citation>
    <scope>IDENTIFICATION</scope>
    <source>
        <strain evidence="5">wikel</strain>
    </source>
</reference>
<organism>
    <name type="scientific">Ixodes scapularis</name>
    <name type="common">Black-legged tick</name>
    <name type="synonym">Deer tick</name>
    <dbReference type="NCBI Taxonomy" id="6945"/>
    <lineage>
        <taxon>Eukaryota</taxon>
        <taxon>Metazoa</taxon>
        <taxon>Ecdysozoa</taxon>
        <taxon>Arthropoda</taxon>
        <taxon>Chelicerata</taxon>
        <taxon>Arachnida</taxon>
        <taxon>Acari</taxon>
        <taxon>Parasitiformes</taxon>
        <taxon>Ixodida</taxon>
        <taxon>Ixodoidea</taxon>
        <taxon>Ixodidae</taxon>
        <taxon>Ixodinae</taxon>
        <taxon>Ixodes</taxon>
    </lineage>
</organism>
<proteinExistence type="inferred from homology"/>
<dbReference type="AlphaFoldDB" id="B7P333"/>
<dbReference type="PANTHER" id="PTHR43157:SF31">
    <property type="entry name" value="PHOSPHATIDYLINOSITOL-GLYCAN BIOSYNTHESIS CLASS F PROTEIN"/>
    <property type="match status" value="1"/>
</dbReference>
<dbReference type="VEuPathDB" id="VectorBase:ISCW016462"/>
<dbReference type="EMBL" id="ABJB010615789">
    <property type="status" value="NOT_ANNOTATED_CDS"/>
    <property type="molecule type" value="Genomic_DNA"/>
</dbReference>
<accession>B7P333</accession>
<keyword evidence="3" id="KW-0472">Membrane</keyword>
<dbReference type="InterPro" id="IPR002347">
    <property type="entry name" value="SDR_fam"/>
</dbReference>
<dbReference type="HOGENOM" id="CLU_010194_44_5_1"/>
<evidence type="ECO:0000256" key="1">
    <source>
        <dbReference type="ARBA" id="ARBA00023002"/>
    </source>
</evidence>
<keyword evidence="3" id="KW-0812">Transmembrane</keyword>
<protein>
    <submittedName>
        <fullName evidence="4 5">Dehydrogenase, putative</fullName>
        <ecNumber evidence="4">1.3.1.33</ecNumber>
    </submittedName>
</protein>